<feature type="compositionally biased region" description="Basic and acidic residues" evidence="1">
    <location>
        <begin position="170"/>
        <end position="179"/>
    </location>
</feature>
<dbReference type="RefSeq" id="XP_040618533.1">
    <property type="nucleotide sequence ID" value="XM_040758984.1"/>
</dbReference>
<dbReference type="OrthoDB" id="5304883at2759"/>
<dbReference type="Gene3D" id="1.10.472.10">
    <property type="entry name" value="Cyclin-like"/>
    <property type="match status" value="1"/>
</dbReference>
<evidence type="ECO:0000313" key="2">
    <source>
        <dbReference type="EMBL" id="KIH90523.1"/>
    </source>
</evidence>
<feature type="region of interest" description="Disordered" evidence="1">
    <location>
        <begin position="1"/>
        <end position="49"/>
    </location>
</feature>
<feature type="region of interest" description="Disordered" evidence="1">
    <location>
        <begin position="122"/>
        <end position="211"/>
    </location>
</feature>
<dbReference type="GO" id="GO:0016301">
    <property type="term" value="F:kinase activity"/>
    <property type="evidence" value="ECO:0007669"/>
    <property type="project" value="UniProtKB-KW"/>
</dbReference>
<dbReference type="VEuPathDB" id="FungiDB:SPBR_00665"/>
<keyword evidence="2" id="KW-0418">Kinase</keyword>
<gene>
    <name evidence="2" type="ORF">SPBR_00665</name>
</gene>
<dbReference type="PANTHER" id="PTHR15615:SF32">
    <property type="entry name" value="PROTEIN KINASE COMPLEX COMPONENT, PUTATIVE (AFU_ORTHOLOGUE AFUA_2G07660)-RELATED"/>
    <property type="match status" value="1"/>
</dbReference>
<feature type="compositionally biased region" description="Low complexity" evidence="1">
    <location>
        <begin position="28"/>
        <end position="47"/>
    </location>
</feature>
<comment type="caution">
    <text evidence="2">The sequence shown here is derived from an EMBL/GenBank/DDBJ whole genome shotgun (WGS) entry which is preliminary data.</text>
</comment>
<feature type="compositionally biased region" description="Basic and acidic residues" evidence="1">
    <location>
        <begin position="122"/>
        <end position="161"/>
    </location>
</feature>
<dbReference type="EMBL" id="AWTV01000008">
    <property type="protein sequence ID" value="KIH90523.1"/>
    <property type="molecule type" value="Genomic_DNA"/>
</dbReference>
<dbReference type="GO" id="GO:0000307">
    <property type="term" value="C:cyclin-dependent protein kinase holoenzyme complex"/>
    <property type="evidence" value="ECO:0007669"/>
    <property type="project" value="TreeGrafter"/>
</dbReference>
<dbReference type="HOGENOM" id="CLU_052076_0_1_1"/>
<dbReference type="AlphaFoldDB" id="A0A0C2FHG5"/>
<evidence type="ECO:0000256" key="1">
    <source>
        <dbReference type="SAM" id="MobiDB-lite"/>
    </source>
</evidence>
<dbReference type="GeneID" id="63673905"/>
<dbReference type="PANTHER" id="PTHR15615">
    <property type="match status" value="1"/>
</dbReference>
<dbReference type="GO" id="GO:0016538">
    <property type="term" value="F:cyclin-dependent protein serine/threonine kinase regulator activity"/>
    <property type="evidence" value="ECO:0007669"/>
    <property type="project" value="TreeGrafter"/>
</dbReference>
<keyword evidence="2" id="KW-0808">Transferase</keyword>
<dbReference type="CDD" id="cd20558">
    <property type="entry name" value="CYCLIN_ScPCL7-like"/>
    <property type="match status" value="1"/>
</dbReference>
<protein>
    <submittedName>
        <fullName evidence="2">Cyclin-dependent protein kinase complex component</fullName>
    </submittedName>
</protein>
<dbReference type="Proteomes" id="UP000031575">
    <property type="component" value="Unassembled WGS sequence"/>
</dbReference>
<feature type="region of interest" description="Disordered" evidence="1">
    <location>
        <begin position="79"/>
        <end position="105"/>
    </location>
</feature>
<accession>A0A0C2FHG5</accession>
<reference evidence="2 3" key="1">
    <citation type="journal article" date="2014" name="BMC Genomics">
        <title>Comparative genomics of the major fungal agents of human and animal Sporotrichosis: Sporothrix schenckii and Sporothrix brasiliensis.</title>
        <authorList>
            <person name="Teixeira M.M."/>
            <person name="de Almeida L.G."/>
            <person name="Kubitschek-Barreira P."/>
            <person name="Alves F.L."/>
            <person name="Kioshima E.S."/>
            <person name="Abadio A.K."/>
            <person name="Fernandes L."/>
            <person name="Derengowski L.S."/>
            <person name="Ferreira K.S."/>
            <person name="Souza R.C."/>
            <person name="Ruiz J.C."/>
            <person name="de Andrade N.C."/>
            <person name="Paes H.C."/>
            <person name="Nicola A.M."/>
            <person name="Albuquerque P."/>
            <person name="Gerber A.L."/>
            <person name="Martins V.P."/>
            <person name="Peconick L.D."/>
            <person name="Neto A.V."/>
            <person name="Chaucanez C.B."/>
            <person name="Silva P.A."/>
            <person name="Cunha O.L."/>
            <person name="de Oliveira F.F."/>
            <person name="dos Santos T.C."/>
            <person name="Barros A.L."/>
            <person name="Soares M.A."/>
            <person name="de Oliveira L.M."/>
            <person name="Marini M.M."/>
            <person name="Villalobos-Duno H."/>
            <person name="Cunha M.M."/>
            <person name="de Hoog S."/>
            <person name="da Silveira J.F."/>
            <person name="Henrissat B."/>
            <person name="Nino-Vega G.A."/>
            <person name="Cisalpino P.S."/>
            <person name="Mora-Montes H.M."/>
            <person name="Almeida S.R."/>
            <person name="Stajich J.E."/>
            <person name="Lopes-Bezerra L.M."/>
            <person name="Vasconcelos A.T."/>
            <person name="Felipe M.S."/>
        </authorList>
    </citation>
    <scope>NUCLEOTIDE SEQUENCE [LARGE SCALE GENOMIC DNA]</scope>
    <source>
        <strain evidence="2 3">5110</strain>
    </source>
</reference>
<name>A0A0C2FHG5_9PEZI</name>
<proteinExistence type="predicted"/>
<dbReference type="GO" id="GO:0019901">
    <property type="term" value="F:protein kinase binding"/>
    <property type="evidence" value="ECO:0007669"/>
    <property type="project" value="InterPro"/>
</dbReference>
<dbReference type="GO" id="GO:0005634">
    <property type="term" value="C:nucleus"/>
    <property type="evidence" value="ECO:0007669"/>
    <property type="project" value="TreeGrafter"/>
</dbReference>
<evidence type="ECO:0000313" key="3">
    <source>
        <dbReference type="Proteomes" id="UP000031575"/>
    </source>
</evidence>
<feature type="compositionally biased region" description="Low complexity" evidence="1">
    <location>
        <begin position="188"/>
        <end position="201"/>
    </location>
</feature>
<organism evidence="2 3">
    <name type="scientific">Sporothrix brasiliensis 5110</name>
    <dbReference type="NCBI Taxonomy" id="1398154"/>
    <lineage>
        <taxon>Eukaryota</taxon>
        <taxon>Fungi</taxon>
        <taxon>Dikarya</taxon>
        <taxon>Ascomycota</taxon>
        <taxon>Pezizomycotina</taxon>
        <taxon>Sordariomycetes</taxon>
        <taxon>Sordariomycetidae</taxon>
        <taxon>Ophiostomatales</taxon>
        <taxon>Ophiostomataceae</taxon>
        <taxon>Sporothrix</taxon>
    </lineage>
</organism>
<feature type="compositionally biased region" description="Pro residues" evidence="1">
    <location>
        <begin position="18"/>
        <end position="27"/>
    </location>
</feature>
<keyword evidence="3" id="KW-1185">Reference proteome</keyword>
<sequence length="433" mass="46892">MADDDQRNQSQGSGSTPDSPPPPPVPADDPSLLSSSHNDPSSDAPSPRLASLTDDIFHVTPLAALQMLGAGVEALVRLTGDIPPTPPPLDDDAKTPTNMRSMQAEKEVIVRTLSENSLARLREQAETAEKAEREDRKRKAAEQCECERECEREREHMERGADAAAAAAAGDDRSTPPRDDGDDDTSKTATSQPSTPSRSRLPPTPPPARPMQTQMEMEIDGVHLRATSQSPHGGHASGTAQVSSSGVPILVVPPAEPYIVIGANSQPLNVQHSAITRKFYSKKTPPIGISEYLLRLHRFCPMSTGVYLATSYYIYRLAVSEKAIAVTRRNAHRLLLAGLRVAMKALEDLSYAHTKMARVGGVTEAELARLEINFCFLAGFELSVCVEDMRQHWMLMKSGRAVGSLDQDGTAAVMASMDSLNVNVTQRRKVVVS</sequence>
<dbReference type="Pfam" id="PF08613">
    <property type="entry name" value="Cyclin"/>
    <property type="match status" value="1"/>
</dbReference>
<dbReference type="InterPro" id="IPR013922">
    <property type="entry name" value="Cyclin_PHO80-like"/>
</dbReference>